<comment type="caution">
    <text evidence="2">The sequence shown here is derived from an EMBL/GenBank/DDBJ whole genome shotgun (WGS) entry which is preliminary data.</text>
</comment>
<evidence type="ECO:0000313" key="3">
    <source>
        <dbReference type="EMBL" id="KAE9348756.1"/>
    </source>
</evidence>
<keyword evidence="5" id="KW-1185">Reference proteome</keyword>
<dbReference type="Proteomes" id="UP000435112">
    <property type="component" value="Unassembled WGS sequence"/>
</dbReference>
<proteinExistence type="predicted"/>
<sequence length="54" mass="6046">MGWFYFFCSHPKCHIACAVAALTQCSALQLGDTWLHFSVYRNSGTPSLFCEEGL</sequence>
<evidence type="ECO:0000313" key="2">
    <source>
        <dbReference type="EMBL" id="KAE9049723.1"/>
    </source>
</evidence>
<protein>
    <submittedName>
        <fullName evidence="2">Uncharacterized protein</fullName>
    </submittedName>
</protein>
<dbReference type="EMBL" id="QXFV01000111">
    <property type="protein sequence ID" value="KAE9049723.1"/>
    <property type="molecule type" value="Genomic_DNA"/>
</dbReference>
<dbReference type="EMBL" id="QXFU01000283">
    <property type="protein sequence ID" value="KAE9037894.1"/>
    <property type="molecule type" value="Genomic_DNA"/>
</dbReference>
<gene>
    <name evidence="2" type="ORF">PR001_g3051</name>
    <name evidence="1" type="ORF">PR002_g6315</name>
    <name evidence="3" type="ORF">PR003_g6245</name>
</gene>
<dbReference type="OrthoDB" id="10268224at2759"/>
<dbReference type="EMBL" id="QXFT01000275">
    <property type="protein sequence ID" value="KAE9348756.1"/>
    <property type="molecule type" value="Genomic_DNA"/>
</dbReference>
<dbReference type="AlphaFoldDB" id="A0A6A3NYJ8"/>
<evidence type="ECO:0000313" key="4">
    <source>
        <dbReference type="Proteomes" id="UP000429607"/>
    </source>
</evidence>
<name>A0A6A3NYJ8_9STRA</name>
<organism evidence="2 4">
    <name type="scientific">Phytophthora rubi</name>
    <dbReference type="NCBI Taxonomy" id="129364"/>
    <lineage>
        <taxon>Eukaryota</taxon>
        <taxon>Sar</taxon>
        <taxon>Stramenopiles</taxon>
        <taxon>Oomycota</taxon>
        <taxon>Peronosporomycetes</taxon>
        <taxon>Peronosporales</taxon>
        <taxon>Peronosporaceae</taxon>
        <taxon>Phytophthora</taxon>
    </lineage>
</organism>
<dbReference type="Proteomes" id="UP000429607">
    <property type="component" value="Unassembled WGS sequence"/>
</dbReference>
<reference evidence="4 6" key="1">
    <citation type="submission" date="2018-09" db="EMBL/GenBank/DDBJ databases">
        <title>Genomic investigation of the strawberry pathogen Phytophthora fragariae indicates pathogenicity is determined by transcriptional variation in three key races.</title>
        <authorList>
            <person name="Adams T.M."/>
            <person name="Armitage A.D."/>
            <person name="Sobczyk M.K."/>
            <person name="Bates H.J."/>
            <person name="Dunwell J.M."/>
            <person name="Nellist C.F."/>
            <person name="Harrison R.J."/>
        </authorList>
    </citation>
    <scope>NUCLEOTIDE SEQUENCE [LARGE SCALE GENOMIC DNA]</scope>
    <source>
        <strain evidence="2 4">SCRP249</strain>
        <strain evidence="1 6">SCRP324</strain>
        <strain evidence="3 5">SCRP333</strain>
    </source>
</reference>
<evidence type="ECO:0000313" key="6">
    <source>
        <dbReference type="Proteomes" id="UP000435112"/>
    </source>
</evidence>
<accession>A0A6A3NYJ8</accession>
<evidence type="ECO:0000313" key="5">
    <source>
        <dbReference type="Proteomes" id="UP000434957"/>
    </source>
</evidence>
<evidence type="ECO:0000313" key="1">
    <source>
        <dbReference type="EMBL" id="KAE9037894.1"/>
    </source>
</evidence>
<dbReference type="Proteomes" id="UP000434957">
    <property type="component" value="Unassembled WGS sequence"/>
</dbReference>